<evidence type="ECO:0000256" key="1">
    <source>
        <dbReference type="SAM" id="MobiDB-lite"/>
    </source>
</evidence>
<keyword evidence="2" id="KW-1133">Transmembrane helix</keyword>
<dbReference type="CDD" id="cd10917">
    <property type="entry name" value="CE4_NodB_like_6s_7s"/>
    <property type="match status" value="1"/>
</dbReference>
<keyword evidence="5" id="KW-1185">Reference proteome</keyword>
<name>A0ABZ1BLJ0_9FIRM</name>
<protein>
    <submittedName>
        <fullName evidence="4">Polysaccharide deacetylase family protein</fullName>
    </submittedName>
</protein>
<dbReference type="Pfam" id="PF01522">
    <property type="entry name" value="Polysacc_deac_1"/>
    <property type="match status" value="1"/>
</dbReference>
<reference evidence="5" key="1">
    <citation type="submission" date="2023-12" db="EMBL/GenBank/DDBJ databases">
        <title>Novel isolates from deep terrestrial aquifers shed light on the physiology and ecology of the class Limnochordia.</title>
        <authorList>
            <person name="Karnachuk O.V."/>
            <person name="Lukina A.P."/>
            <person name="Avakyan M.R."/>
            <person name="Kadnikov V."/>
            <person name="Begmatov S."/>
            <person name="Beletsky A.V."/>
            <person name="Mardanov A.V."/>
            <person name="Ravin N.V."/>
        </authorList>
    </citation>
    <scope>NUCLEOTIDE SEQUENCE [LARGE SCALE GENOMIC DNA]</scope>
    <source>
        <strain evidence="5">LN</strain>
    </source>
</reference>
<proteinExistence type="predicted"/>
<accession>A0ABZ1BLJ0</accession>
<dbReference type="EMBL" id="CP141614">
    <property type="protein sequence ID" value="WRP13440.1"/>
    <property type="molecule type" value="Genomic_DNA"/>
</dbReference>
<organism evidence="4 5">
    <name type="scientific">Geochorda subterranea</name>
    <dbReference type="NCBI Taxonomy" id="3109564"/>
    <lineage>
        <taxon>Bacteria</taxon>
        <taxon>Bacillati</taxon>
        <taxon>Bacillota</taxon>
        <taxon>Limnochordia</taxon>
        <taxon>Limnochordales</taxon>
        <taxon>Geochordaceae</taxon>
        <taxon>Geochorda</taxon>
    </lineage>
</organism>
<dbReference type="InterPro" id="IPR050248">
    <property type="entry name" value="Polysacc_deacetylase_ArnD"/>
</dbReference>
<feature type="domain" description="NodB homology" evidence="3">
    <location>
        <begin position="55"/>
        <end position="233"/>
    </location>
</feature>
<feature type="region of interest" description="Disordered" evidence="1">
    <location>
        <begin position="250"/>
        <end position="277"/>
    </location>
</feature>
<keyword evidence="2" id="KW-0472">Membrane</keyword>
<keyword evidence="2" id="KW-0812">Transmembrane</keyword>
<feature type="transmembrane region" description="Helical" evidence="2">
    <location>
        <begin position="12"/>
        <end position="29"/>
    </location>
</feature>
<evidence type="ECO:0000256" key="2">
    <source>
        <dbReference type="SAM" id="Phobius"/>
    </source>
</evidence>
<dbReference type="PANTHER" id="PTHR10587">
    <property type="entry name" value="GLYCOSYL TRANSFERASE-RELATED"/>
    <property type="match status" value="1"/>
</dbReference>
<evidence type="ECO:0000313" key="5">
    <source>
        <dbReference type="Proteomes" id="UP001333102"/>
    </source>
</evidence>
<evidence type="ECO:0000259" key="3">
    <source>
        <dbReference type="PROSITE" id="PS51677"/>
    </source>
</evidence>
<dbReference type="PROSITE" id="PS51677">
    <property type="entry name" value="NODB"/>
    <property type="match status" value="1"/>
</dbReference>
<dbReference type="Proteomes" id="UP001333102">
    <property type="component" value="Chromosome"/>
</dbReference>
<evidence type="ECO:0000313" key="4">
    <source>
        <dbReference type="EMBL" id="WRP13440.1"/>
    </source>
</evidence>
<dbReference type="RefSeq" id="WP_324667685.1">
    <property type="nucleotide sequence ID" value="NZ_CP141614.1"/>
</dbReference>
<dbReference type="InterPro" id="IPR011330">
    <property type="entry name" value="Glyco_hydro/deAcase_b/a-brl"/>
</dbReference>
<dbReference type="PANTHER" id="PTHR10587:SF128">
    <property type="entry name" value="POLYSACCHARIDE DEACETYLASE PDAB-RELATED"/>
    <property type="match status" value="1"/>
</dbReference>
<dbReference type="Gene3D" id="3.20.20.370">
    <property type="entry name" value="Glycoside hydrolase/deacetylase"/>
    <property type="match status" value="1"/>
</dbReference>
<sequence length="277" mass="31779">MVVRWRGLRSWLVVGIAIWVGSVLAYWIGSRTVAVLSRYVVARLVPIYKVEVEQPRIALSFDATWGTSRTDRLLEILRRHGVKTTFFLAGNWLERYPEYVRKIASEGHEIGNHSYTHPHMATLSREQIRRELEENQRRIDALVGRPDVLLFRPPFGEYDDTVIEVASELGYYTVQWSVDSLDWQDLNAEAMVARILRSVEPGDIILFHNDGTHTPEAVDRLIPTLEARGFQIVPVSQLIYHTFYIIDPSSGLQRRRPLPPLAPPQTPPQAPQPQPTR</sequence>
<gene>
    <name evidence="4" type="ORF">VLY81_08235</name>
</gene>
<dbReference type="SUPFAM" id="SSF88713">
    <property type="entry name" value="Glycoside hydrolase/deacetylase"/>
    <property type="match status" value="1"/>
</dbReference>
<feature type="compositionally biased region" description="Pro residues" evidence="1">
    <location>
        <begin position="258"/>
        <end position="277"/>
    </location>
</feature>
<dbReference type="InterPro" id="IPR002509">
    <property type="entry name" value="NODB_dom"/>
</dbReference>